<proteinExistence type="inferred from homology"/>
<evidence type="ECO:0000256" key="8">
    <source>
        <dbReference type="ARBA" id="ARBA00029654"/>
    </source>
</evidence>
<dbReference type="STRING" id="1231623.Tasa_024_021"/>
<dbReference type="InterPro" id="IPR001830">
    <property type="entry name" value="Glyco_trans_20"/>
</dbReference>
<feature type="region of interest" description="Disordered" evidence="12">
    <location>
        <begin position="1"/>
        <end position="22"/>
    </location>
</feature>
<evidence type="ECO:0000256" key="3">
    <source>
        <dbReference type="ARBA" id="ARBA00011881"/>
    </source>
</evidence>
<reference evidence="13 14" key="1">
    <citation type="submission" date="2012-10" db="EMBL/GenBank/DDBJ databases">
        <title>Genome sequencing of Tanticharoenia sakaeratensis NBRC 103193.</title>
        <authorList>
            <person name="Azuma Y."/>
            <person name="Hadano H."/>
            <person name="Hirakawa H."/>
            <person name="Matsushita K."/>
        </authorList>
    </citation>
    <scope>NUCLEOTIDE SEQUENCE [LARGE SCALE GENOMIC DNA]</scope>
    <source>
        <strain evidence="13 14">NBRC 103193</strain>
    </source>
</reference>
<dbReference type="SUPFAM" id="SSF53756">
    <property type="entry name" value="UDP-Glycosyltransferase/glycogen phosphorylase"/>
    <property type="match status" value="1"/>
</dbReference>
<dbReference type="FunFam" id="3.40.50.2000:FF:000024">
    <property type="entry name" value="Trehalose-6-phosphate synthase"/>
    <property type="match status" value="1"/>
</dbReference>
<comment type="catalytic activity">
    <reaction evidence="11">
        <text>D-glucose 6-phosphate + UDP-alpha-D-glucose = alpha,alpha-trehalose 6-phosphate + UDP + H(+)</text>
        <dbReference type="Rhea" id="RHEA:18889"/>
        <dbReference type="ChEBI" id="CHEBI:15378"/>
        <dbReference type="ChEBI" id="CHEBI:58223"/>
        <dbReference type="ChEBI" id="CHEBI:58429"/>
        <dbReference type="ChEBI" id="CHEBI:58885"/>
        <dbReference type="ChEBI" id="CHEBI:61548"/>
        <dbReference type="EC" id="2.4.1.15"/>
    </reaction>
</comment>
<gene>
    <name evidence="13" type="ORF">Tasa_024_021</name>
</gene>
<keyword evidence="14" id="KW-1185">Reference proteome</keyword>
<evidence type="ECO:0000256" key="5">
    <source>
        <dbReference type="ARBA" id="ARBA00018539"/>
    </source>
</evidence>
<keyword evidence="6" id="KW-0328">Glycosyltransferase</keyword>
<comment type="caution">
    <text evidence="13">The sequence shown here is derived from an EMBL/GenBank/DDBJ whole genome shotgun (WGS) entry which is preliminary data.</text>
</comment>
<dbReference type="GO" id="GO:0003825">
    <property type="term" value="F:alpha,alpha-trehalose-phosphate synthase (UDP-forming) activity"/>
    <property type="evidence" value="ECO:0007669"/>
    <property type="project" value="UniProtKB-EC"/>
</dbReference>
<evidence type="ECO:0000256" key="9">
    <source>
        <dbReference type="ARBA" id="ARBA00030365"/>
    </source>
</evidence>
<dbReference type="PANTHER" id="PTHR10788:SF106">
    <property type="entry name" value="BCDNA.GH08860"/>
    <property type="match status" value="1"/>
</dbReference>
<evidence type="ECO:0000256" key="2">
    <source>
        <dbReference type="ARBA" id="ARBA00008799"/>
    </source>
</evidence>
<dbReference type="OrthoDB" id="9815690at2"/>
<dbReference type="PANTHER" id="PTHR10788">
    <property type="entry name" value="TREHALOSE-6-PHOSPHATE SYNTHASE"/>
    <property type="match status" value="1"/>
</dbReference>
<evidence type="ECO:0000256" key="7">
    <source>
        <dbReference type="ARBA" id="ARBA00022679"/>
    </source>
</evidence>
<evidence type="ECO:0000313" key="14">
    <source>
        <dbReference type="Proteomes" id="UP000032679"/>
    </source>
</evidence>
<evidence type="ECO:0000256" key="6">
    <source>
        <dbReference type="ARBA" id="ARBA00022676"/>
    </source>
</evidence>
<evidence type="ECO:0000256" key="10">
    <source>
        <dbReference type="ARBA" id="ARBA00030943"/>
    </source>
</evidence>
<evidence type="ECO:0000256" key="11">
    <source>
        <dbReference type="ARBA" id="ARBA00048039"/>
    </source>
</evidence>
<comment type="similarity">
    <text evidence="2">Belongs to the glycosyltransferase 20 family.</text>
</comment>
<dbReference type="Proteomes" id="UP000032679">
    <property type="component" value="Unassembled WGS sequence"/>
</dbReference>
<keyword evidence="7" id="KW-0808">Transferase</keyword>
<dbReference type="RefSeq" id="WP_048849096.1">
    <property type="nucleotide sequence ID" value="NZ_BALE01000024.1"/>
</dbReference>
<dbReference type="AlphaFoldDB" id="A0A0D6MM99"/>
<evidence type="ECO:0000256" key="4">
    <source>
        <dbReference type="ARBA" id="ARBA00012538"/>
    </source>
</evidence>
<comment type="subunit">
    <text evidence="3">Homotetramer.</text>
</comment>
<dbReference type="Gene3D" id="3.40.50.2000">
    <property type="entry name" value="Glycogen Phosphorylase B"/>
    <property type="match status" value="2"/>
</dbReference>
<protein>
    <recommendedName>
        <fullName evidence="5">Trehalose-6-phosphate synthase</fullName>
        <ecNumber evidence="4">2.4.1.15</ecNumber>
    </recommendedName>
    <alternativeName>
        <fullName evidence="9">Alpha,alpha-trehalose-phosphate synthase [UDP-forming]</fullName>
    </alternativeName>
    <alternativeName>
        <fullName evidence="10">Osmoregulatory trehalose synthesis protein A</fullName>
    </alternativeName>
    <alternativeName>
        <fullName evidence="8">UDP-glucose-glucosephosphate glucosyltransferase</fullName>
    </alternativeName>
</protein>
<sequence length="458" mass="51554">MGRLIVVSNRTPSPRERTQPAGGLTVGLRDAVRGVDSMWFGWSGNQVDDVKGQKVDKDTVDGVTYATIDMTPAQYEGFYQNFSNGLLWPLCHYRMGMLSFRRADWDAYLEVNRMFAEHLTPLLRPDDVIWVHDYHLFPLGQMLRDAGVMCRIGFFLHIPFPPWSVSRALPIADELLHEMTAYDLVGVQTEEDAINLDGCFAACGVQVKARAFAIGIDPDGFLEQAETAVKSHDGRTLRESLHGRKLILGVDRLDYSKGLPERMLGYAQLLKRYPEHLGKVTFLQIAPVSRGGVATYQQLRQQLEELVGRINGEYASYEWTPIRYLTSPVARTTLAGFHRIADVGLVTPLRDGMNLVAKEYVAAQDPKDPGSLVLSHFAGAAPELPDALLVNPYDADDTADALHLALTMPLPERKRRWHGMRDEVWKHTAATWARDFLEALHALPSPHDREPEHRVKHR</sequence>
<dbReference type="EMBL" id="BALE01000024">
    <property type="protein sequence ID" value="GAN54555.1"/>
    <property type="molecule type" value="Genomic_DNA"/>
</dbReference>
<dbReference type="CDD" id="cd03788">
    <property type="entry name" value="GT20_TPS"/>
    <property type="match status" value="1"/>
</dbReference>
<dbReference type="GO" id="GO:0005992">
    <property type="term" value="P:trehalose biosynthetic process"/>
    <property type="evidence" value="ECO:0007669"/>
    <property type="project" value="InterPro"/>
</dbReference>
<evidence type="ECO:0000256" key="1">
    <source>
        <dbReference type="ARBA" id="ARBA00005199"/>
    </source>
</evidence>
<accession>A0A0D6MM99</accession>
<organism evidence="13 14">
    <name type="scientific">Tanticharoenia sakaeratensis NBRC 103193</name>
    <dbReference type="NCBI Taxonomy" id="1231623"/>
    <lineage>
        <taxon>Bacteria</taxon>
        <taxon>Pseudomonadati</taxon>
        <taxon>Pseudomonadota</taxon>
        <taxon>Alphaproteobacteria</taxon>
        <taxon>Acetobacterales</taxon>
        <taxon>Acetobacteraceae</taxon>
        <taxon>Tanticharoenia</taxon>
    </lineage>
</organism>
<evidence type="ECO:0000256" key="12">
    <source>
        <dbReference type="SAM" id="MobiDB-lite"/>
    </source>
</evidence>
<dbReference type="Pfam" id="PF00982">
    <property type="entry name" value="Glyco_transf_20"/>
    <property type="match status" value="1"/>
</dbReference>
<name>A0A0D6MM99_9PROT</name>
<comment type="pathway">
    <text evidence="1">Glycan biosynthesis; trehalose biosynthesis.</text>
</comment>
<dbReference type="EC" id="2.4.1.15" evidence="4"/>
<evidence type="ECO:0000313" key="13">
    <source>
        <dbReference type="EMBL" id="GAN54555.1"/>
    </source>
</evidence>